<evidence type="ECO:0000313" key="2">
    <source>
        <dbReference type="Proteomes" id="UP000297762"/>
    </source>
</evidence>
<comment type="caution">
    <text evidence="1">The sequence shown here is derived from an EMBL/GenBank/DDBJ whole genome shotgun (WGS) entry which is preliminary data.</text>
</comment>
<keyword evidence="2" id="KW-1185">Reference proteome</keyword>
<accession>A0A4R9K9H7</accession>
<dbReference type="InterPro" id="IPR016186">
    <property type="entry name" value="C-type_lectin-like/link_sf"/>
</dbReference>
<evidence type="ECO:0008006" key="3">
    <source>
        <dbReference type="Google" id="ProtNLM"/>
    </source>
</evidence>
<gene>
    <name evidence="1" type="ORF">EHQ64_10475</name>
</gene>
<dbReference type="OrthoDB" id="341508at2"/>
<dbReference type="EMBL" id="RQGF01000026">
    <property type="protein sequence ID" value="TGL61404.1"/>
    <property type="molecule type" value="Genomic_DNA"/>
</dbReference>
<name>A0A4R9K9H7_9LEPT</name>
<evidence type="ECO:0000313" key="1">
    <source>
        <dbReference type="EMBL" id="TGL61404.1"/>
    </source>
</evidence>
<dbReference type="Proteomes" id="UP000297762">
    <property type="component" value="Unassembled WGS sequence"/>
</dbReference>
<dbReference type="AlphaFoldDB" id="A0A4R9K9H7"/>
<organism evidence="1 2">
    <name type="scientific">Leptospira sarikeiensis</name>
    <dbReference type="NCBI Taxonomy" id="2484943"/>
    <lineage>
        <taxon>Bacteria</taxon>
        <taxon>Pseudomonadati</taxon>
        <taxon>Spirochaetota</taxon>
        <taxon>Spirochaetia</taxon>
        <taxon>Leptospirales</taxon>
        <taxon>Leptospiraceae</taxon>
        <taxon>Leptospira</taxon>
    </lineage>
</organism>
<dbReference type="Gene3D" id="3.10.100.10">
    <property type="entry name" value="Mannose-Binding Protein A, subunit A"/>
    <property type="match status" value="1"/>
</dbReference>
<proteinExistence type="predicted"/>
<reference evidence="1" key="1">
    <citation type="journal article" date="2019" name="PLoS Negl. Trop. Dis.">
        <title>Revisiting the worldwide diversity of Leptospira species in the environment.</title>
        <authorList>
            <person name="Vincent A.T."/>
            <person name="Schiettekatte O."/>
            <person name="Bourhy P."/>
            <person name="Veyrier F.J."/>
            <person name="Picardeau M."/>
        </authorList>
    </citation>
    <scope>NUCLEOTIDE SEQUENCE [LARGE SCALE GENOMIC DNA]</scope>
    <source>
        <strain evidence="1">201702455</strain>
    </source>
</reference>
<sequence length="222" mass="23486">MIRSIIYVLIFVFFLNNCMTAKTCSDQDRTCSPTANLLSILFSGPEGIYIYATNASYQGNLSVLGPSNLDSSLNFLCGQELAFSNMISNSCSKVAPMVSTLAVSVNQTDLLYADFPMTGVPVRGPNGTMVATDYGNLFTLDLEASLEAAGTGNISFWTFSDVGGNYSADNCSDGEDNTSSIFGETGISNTTISGGWFGGNVFGCNQTYKILCMCYVPTSGGG</sequence>
<protein>
    <recommendedName>
        <fullName evidence="3">DUF1554 domain-containing protein</fullName>
    </recommendedName>
</protein>